<evidence type="ECO:0000256" key="1">
    <source>
        <dbReference type="SAM" id="SignalP"/>
    </source>
</evidence>
<name>A0AB94IBF8_9GAMM</name>
<dbReference type="Pfam" id="PF12836">
    <property type="entry name" value="HHH_3"/>
    <property type="match status" value="1"/>
</dbReference>
<dbReference type="SUPFAM" id="SSF47781">
    <property type="entry name" value="RuvA domain 2-like"/>
    <property type="match status" value="1"/>
</dbReference>
<gene>
    <name evidence="2" type="ORF">O970_07225</name>
</gene>
<evidence type="ECO:0000313" key="3">
    <source>
        <dbReference type="Proteomes" id="UP000506160"/>
    </source>
</evidence>
<feature type="signal peptide" evidence="1">
    <location>
        <begin position="1"/>
        <end position="26"/>
    </location>
</feature>
<dbReference type="RefSeq" id="WP_024496448.1">
    <property type="nucleotide sequence ID" value="NZ_AWGA01000066.1"/>
</dbReference>
<dbReference type="AlphaFoldDB" id="A0AB94IBF8"/>
<dbReference type="GO" id="GO:0015627">
    <property type="term" value="C:type II protein secretion system complex"/>
    <property type="evidence" value="ECO:0007669"/>
    <property type="project" value="TreeGrafter"/>
</dbReference>
<dbReference type="Proteomes" id="UP000506160">
    <property type="component" value="Unassembled WGS sequence"/>
</dbReference>
<dbReference type="EMBL" id="AWGA01000066">
    <property type="protein sequence ID" value="TEA26740.1"/>
    <property type="molecule type" value="Genomic_DNA"/>
</dbReference>
<dbReference type="Gene3D" id="1.10.150.280">
    <property type="entry name" value="AF1531-like domain"/>
    <property type="match status" value="1"/>
</dbReference>
<reference evidence="2 3" key="1">
    <citation type="journal article" date="2014" name="Appl. Environ. Microbiol.">
        <title>Genomic features of a bumble bee symbiont reflect its host environment.</title>
        <authorList>
            <person name="Martinson V.G."/>
            <person name="Magoc T."/>
            <person name="Koch H."/>
            <person name="Salzberg S.L."/>
            <person name="Moran N.A."/>
        </authorList>
    </citation>
    <scope>NUCLEOTIDE SEQUENCE [LARGE SCALE GENOMIC DNA]</scope>
    <source>
        <strain evidence="2 3">Bimp</strain>
    </source>
</reference>
<keyword evidence="3" id="KW-1185">Reference proteome</keyword>
<dbReference type="InterPro" id="IPR051675">
    <property type="entry name" value="Endo/Exo/Phosphatase_dom_1"/>
</dbReference>
<dbReference type="NCBIfam" id="TIGR00426">
    <property type="entry name" value="competence protein ComEA helix-hairpin-helix repeat region"/>
    <property type="match status" value="1"/>
</dbReference>
<comment type="caution">
    <text evidence="2">The sequence shown here is derived from an EMBL/GenBank/DDBJ whole genome shotgun (WGS) entry which is preliminary data.</text>
</comment>
<dbReference type="PANTHER" id="PTHR21180:SF32">
    <property type="entry name" value="ENDONUCLEASE_EXONUCLEASE_PHOSPHATASE FAMILY DOMAIN-CONTAINING PROTEIN 1"/>
    <property type="match status" value="1"/>
</dbReference>
<dbReference type="InterPro" id="IPR010994">
    <property type="entry name" value="RuvA_2-like"/>
</dbReference>
<keyword evidence="1" id="KW-0732">Signal</keyword>
<proteinExistence type="predicted"/>
<dbReference type="InterPro" id="IPR004509">
    <property type="entry name" value="Competence_ComEA_HhH"/>
</dbReference>
<accession>A0AB94IBF8</accession>
<dbReference type="GO" id="GO:0015628">
    <property type="term" value="P:protein secretion by the type II secretion system"/>
    <property type="evidence" value="ECO:0007669"/>
    <property type="project" value="TreeGrafter"/>
</dbReference>
<feature type="chain" id="PRO_5044490921" evidence="1">
    <location>
        <begin position="27"/>
        <end position="104"/>
    </location>
</feature>
<sequence length="104" mass="11439">MKNNKTLHLLVTAIYCCMLLSSTSMAANVPVEMEQVQTTETKININTATAEELAAKLNGIGLNKAKLIVEYREKYGNFVAIEQLKEVKGIGQTILDKNLAILTL</sequence>
<organism evidence="2 3">
    <name type="scientific">Candidatus Schmidhempelia bombi str. Bimp</name>
    <dbReference type="NCBI Taxonomy" id="1387197"/>
    <lineage>
        <taxon>Bacteria</taxon>
        <taxon>Pseudomonadati</taxon>
        <taxon>Pseudomonadota</taxon>
        <taxon>Gammaproteobacteria</taxon>
        <taxon>Orbales</taxon>
        <taxon>Orbaceae</taxon>
        <taxon>Candidatus Schmidhempelia</taxon>
    </lineage>
</organism>
<dbReference type="GO" id="GO:0003677">
    <property type="term" value="F:DNA binding"/>
    <property type="evidence" value="ECO:0007669"/>
    <property type="project" value="UniProtKB-KW"/>
</dbReference>
<protein>
    <submittedName>
        <fullName evidence="2">ComEA family DNA-binding protein</fullName>
    </submittedName>
</protein>
<dbReference type="PANTHER" id="PTHR21180">
    <property type="entry name" value="ENDONUCLEASE/EXONUCLEASE/PHOSPHATASE FAMILY DOMAIN-CONTAINING PROTEIN 1"/>
    <property type="match status" value="1"/>
</dbReference>
<evidence type="ECO:0000313" key="2">
    <source>
        <dbReference type="EMBL" id="TEA26740.1"/>
    </source>
</evidence>
<keyword evidence="2" id="KW-0238">DNA-binding</keyword>